<proteinExistence type="inferred from homology"/>
<comment type="similarity">
    <text evidence="2">Belongs to the COG2 family.</text>
</comment>
<keyword evidence="7" id="KW-0472">Membrane</keyword>
<keyword evidence="6" id="KW-0333">Golgi apparatus</keyword>
<evidence type="ECO:0000256" key="3">
    <source>
        <dbReference type="ARBA" id="ARBA00020977"/>
    </source>
</evidence>
<keyword evidence="5" id="KW-0653">Protein transport</keyword>
<feature type="coiled-coil region" evidence="9">
    <location>
        <begin position="131"/>
        <end position="178"/>
    </location>
</feature>
<dbReference type="PANTHER" id="PTHR12961:SF0">
    <property type="entry name" value="CONSERVED OLIGOMERIC GOLGI COMPLEX SUBUNIT 2"/>
    <property type="match status" value="1"/>
</dbReference>
<feature type="domain" description="Conserved oligomeric Golgi complex subunit 2 N-terminal" evidence="11">
    <location>
        <begin position="40"/>
        <end position="114"/>
    </location>
</feature>
<dbReference type="InterPro" id="IPR009316">
    <property type="entry name" value="COG2"/>
</dbReference>
<dbReference type="OrthoDB" id="332281at2759"/>
<organism evidence="12 13">
    <name type="scientific">Exophiala sideris</name>
    <dbReference type="NCBI Taxonomy" id="1016849"/>
    <lineage>
        <taxon>Eukaryota</taxon>
        <taxon>Fungi</taxon>
        <taxon>Dikarya</taxon>
        <taxon>Ascomycota</taxon>
        <taxon>Pezizomycotina</taxon>
        <taxon>Eurotiomycetes</taxon>
        <taxon>Chaetothyriomycetidae</taxon>
        <taxon>Chaetothyriales</taxon>
        <taxon>Herpotrichiellaceae</taxon>
        <taxon>Exophiala</taxon>
    </lineage>
</organism>
<gene>
    <name evidence="12" type="ORF">PV11_01890</name>
</gene>
<reference evidence="12 13" key="1">
    <citation type="submission" date="2015-01" db="EMBL/GenBank/DDBJ databases">
        <title>The Genome Sequence of Exophiala sideris CBS121828.</title>
        <authorList>
            <consortium name="The Broad Institute Genomics Platform"/>
            <person name="Cuomo C."/>
            <person name="de Hoog S."/>
            <person name="Gorbushina A."/>
            <person name="Stielow B."/>
            <person name="Teixiera M."/>
            <person name="Abouelleil A."/>
            <person name="Chapman S.B."/>
            <person name="Priest M."/>
            <person name="Young S.K."/>
            <person name="Wortman J."/>
            <person name="Nusbaum C."/>
            <person name="Birren B."/>
        </authorList>
    </citation>
    <scope>NUCLEOTIDE SEQUENCE [LARGE SCALE GENOMIC DNA]</scope>
    <source>
        <strain evidence="12 13">CBS 121828</strain>
    </source>
</reference>
<dbReference type="GO" id="GO:0017119">
    <property type="term" value="C:Golgi transport complex"/>
    <property type="evidence" value="ECO:0007669"/>
    <property type="project" value="TreeGrafter"/>
</dbReference>
<evidence type="ECO:0000256" key="10">
    <source>
        <dbReference type="SAM" id="MobiDB-lite"/>
    </source>
</evidence>
<comment type="subcellular location">
    <subcellularLocation>
        <location evidence="1">Golgi apparatus membrane</location>
        <topology evidence="1">Peripheral membrane protein</topology>
    </subcellularLocation>
</comment>
<dbReference type="InterPro" id="IPR024602">
    <property type="entry name" value="COG_su2_N"/>
</dbReference>
<dbReference type="PANTHER" id="PTHR12961">
    <property type="entry name" value="CONSERVED OLIGOMERIC GOLGI COMPLEX COMPONENT 2"/>
    <property type="match status" value="1"/>
</dbReference>
<dbReference type="GO" id="GO:0007030">
    <property type="term" value="P:Golgi organization"/>
    <property type="evidence" value="ECO:0007669"/>
    <property type="project" value="InterPro"/>
</dbReference>
<dbReference type="Pfam" id="PF06148">
    <property type="entry name" value="COG2_N"/>
    <property type="match status" value="1"/>
</dbReference>
<keyword evidence="9" id="KW-0175">Coiled coil</keyword>
<feature type="region of interest" description="Disordered" evidence="10">
    <location>
        <begin position="15"/>
        <end position="34"/>
    </location>
</feature>
<accession>A0A0D1XE16</accession>
<dbReference type="AlphaFoldDB" id="A0A0D1XE16"/>
<dbReference type="GO" id="GO:0000139">
    <property type="term" value="C:Golgi membrane"/>
    <property type="evidence" value="ECO:0007669"/>
    <property type="project" value="UniProtKB-SubCell"/>
</dbReference>
<evidence type="ECO:0000256" key="4">
    <source>
        <dbReference type="ARBA" id="ARBA00022448"/>
    </source>
</evidence>
<sequence>MSACFPTPMSTMYTDAEQFGGSDSGSDIDENDAALPFPKPLDRSAFLAPDFDATAFLSGLSNRFQTLEDLQTELRELSQTLNKELVDLVNDNYQDFLSLGSTLSGGEDKMEEIRLGLLGFQRDVQAVRDKVDARRYEIAELLDQKKALKRETGVGRSLLEITERLDLLEEKLKMARGRSSRSEKADIQENETQRWGEEWLESTTNESADEYEVDETGGLSAKLRRRIEEYLIVKHLSSRHSPRHPFILTQESRLRKIQEVLLSDLEAAIKREPVVKMKQQMLQIRAAIEG</sequence>
<evidence type="ECO:0000256" key="1">
    <source>
        <dbReference type="ARBA" id="ARBA00004395"/>
    </source>
</evidence>
<keyword evidence="4" id="KW-0813">Transport</keyword>
<name>A0A0D1XE16_9EURO</name>
<dbReference type="GO" id="GO:0015031">
    <property type="term" value="P:protein transport"/>
    <property type="evidence" value="ECO:0007669"/>
    <property type="project" value="UniProtKB-KW"/>
</dbReference>
<evidence type="ECO:0000256" key="7">
    <source>
        <dbReference type="ARBA" id="ARBA00023136"/>
    </source>
</evidence>
<evidence type="ECO:0000259" key="11">
    <source>
        <dbReference type="Pfam" id="PF06148"/>
    </source>
</evidence>
<dbReference type="STRING" id="1016849.A0A0D1XE16"/>
<evidence type="ECO:0000256" key="2">
    <source>
        <dbReference type="ARBA" id="ARBA00007603"/>
    </source>
</evidence>
<dbReference type="Proteomes" id="UP000053599">
    <property type="component" value="Unassembled WGS sequence"/>
</dbReference>
<protein>
    <recommendedName>
        <fullName evidence="3">Conserved oligomeric Golgi complex subunit 2</fullName>
    </recommendedName>
    <alternativeName>
        <fullName evidence="8">Component of oligomeric Golgi complex 2</fullName>
    </alternativeName>
</protein>
<evidence type="ECO:0000256" key="9">
    <source>
        <dbReference type="SAM" id="Coils"/>
    </source>
</evidence>
<dbReference type="GO" id="GO:0006891">
    <property type="term" value="P:intra-Golgi vesicle-mediated transport"/>
    <property type="evidence" value="ECO:0007669"/>
    <property type="project" value="TreeGrafter"/>
</dbReference>
<evidence type="ECO:0000256" key="6">
    <source>
        <dbReference type="ARBA" id="ARBA00023034"/>
    </source>
</evidence>
<evidence type="ECO:0000256" key="8">
    <source>
        <dbReference type="ARBA" id="ARBA00031344"/>
    </source>
</evidence>
<dbReference type="EMBL" id="KN846951">
    <property type="protein sequence ID" value="KIV86271.1"/>
    <property type="molecule type" value="Genomic_DNA"/>
</dbReference>
<evidence type="ECO:0000256" key="5">
    <source>
        <dbReference type="ARBA" id="ARBA00022927"/>
    </source>
</evidence>
<evidence type="ECO:0000313" key="12">
    <source>
        <dbReference type="EMBL" id="KIV86271.1"/>
    </source>
</evidence>
<feature type="coiled-coil region" evidence="9">
    <location>
        <begin position="60"/>
        <end position="87"/>
    </location>
</feature>
<evidence type="ECO:0000313" key="13">
    <source>
        <dbReference type="Proteomes" id="UP000053599"/>
    </source>
</evidence>